<dbReference type="RefSeq" id="WP_114545066.1">
    <property type="nucleotide sequence ID" value="NZ_PPTT01000003.1"/>
</dbReference>
<evidence type="ECO:0000256" key="3">
    <source>
        <dbReference type="SAM" id="SignalP"/>
    </source>
</evidence>
<feature type="chain" id="PRO_5030078618" evidence="3">
    <location>
        <begin position="27"/>
        <end position="1112"/>
    </location>
</feature>
<reference evidence="7" key="2">
    <citation type="submission" date="2018-05" db="EMBL/GenBank/DDBJ databases">
        <title>Genome Sequencing of selected type strains of the family Eggerthellaceae.</title>
        <authorList>
            <person name="Danylec N."/>
            <person name="Stoll D.A."/>
            <person name="Doetsch A."/>
            <person name="Huch M."/>
        </authorList>
    </citation>
    <scope>NUCLEOTIDE SEQUENCE [LARGE SCALE GENOMIC DNA]</scope>
    <source>
        <strain evidence="7">DSM 16107</strain>
    </source>
</reference>
<evidence type="ECO:0000256" key="1">
    <source>
        <dbReference type="SAM" id="MobiDB-lite"/>
    </source>
</evidence>
<dbReference type="AlphaFoldDB" id="A0A3N0IW62"/>
<evidence type="ECO:0000256" key="2">
    <source>
        <dbReference type="SAM" id="Phobius"/>
    </source>
</evidence>
<accession>A0A3N0IW62</accession>
<evidence type="ECO:0000313" key="7">
    <source>
        <dbReference type="Proteomes" id="UP000270112"/>
    </source>
</evidence>
<protein>
    <submittedName>
        <fullName evidence="5">Peptidase M6</fullName>
    </submittedName>
</protein>
<reference evidence="4 6" key="1">
    <citation type="journal article" date="2018" name="Elife">
        <title>Discovery and characterization of a prevalent human gut bacterial enzyme sufficient for the inactivation of a family of plant toxins.</title>
        <authorList>
            <person name="Koppel N."/>
            <person name="Bisanz J.E."/>
            <person name="Pandelia M.E."/>
            <person name="Turnbaugh P.J."/>
            <person name="Balskus E.P."/>
        </authorList>
    </citation>
    <scope>NUCLEOTIDE SEQUENCE [LARGE SCALE GENOMIC DNA]</scope>
    <source>
        <strain evidence="4 6">DSM 16107</strain>
    </source>
</reference>
<reference evidence="5" key="3">
    <citation type="journal article" date="2019" name="Microbiol. Resour. Announc.">
        <title>Draft Genome Sequences of Type Strains of Gordonibacter faecihominis, Paraeggerthella hongkongensis, Parvibacter caecicola,Slackia equolifaciens, Slackia faecicanis, and Slackia isoflavoniconvertens.</title>
        <authorList>
            <person name="Danylec N."/>
            <person name="Stoll D.A."/>
            <person name="Dotsch A."/>
            <person name="Huch M."/>
        </authorList>
    </citation>
    <scope>NUCLEOTIDE SEQUENCE</scope>
    <source>
        <strain evidence="5">DSM 16107</strain>
    </source>
</reference>
<evidence type="ECO:0000313" key="5">
    <source>
        <dbReference type="EMBL" id="RNM41147.1"/>
    </source>
</evidence>
<name>A0A3N0IW62_9ACTN</name>
<keyword evidence="2" id="KW-0812">Transmembrane</keyword>
<sequence>MIRATRFAAASLVALLALFAPGLAFADEQPVSPCVATDEQCAAYAEDGTLEARSAFQENLGNDEPSAGLVQQAIAREQANNGIATNAVPGDDSGMALAGKAHVLALRVSFPDQTFAEGDTLEALQALIGPRSEGEAALPSAGPFPYENLHDYYQRASYGKLSITGEAFDYEAQHERAYYATNIGSLFSEALAYLDKQPDVDLGRFDANGDGRIDAVYLHFAGPDTGWGSVWWSNEQVFGAETATYANGVRLWNGVALANPCDQAWAAQTIIHETGHVLGLPDFYDYLSQKGGATSRTGILTFDMMMQNQGDHNGFSKWMLGWLPESKVTRVFANEDGIDVKRDGQVVQHVDAAPDGSSSIEEALSAFTSDDLKETGGIIVVSNEDKGTGMFSSYYLLQYDQFASNQSVYYESGGQSTQIPSGFRLFRVQADIGEGGGLLHSNTAGTVHNQLIELVDPDMGVAHANGTLTVPTAIGATAYGCMLFAGDQMTPEGYPSTNFYENINVGFTGLTFAVTESGAEAGRVSISYSDADKPADPADFTLTPAFDSFSNVDTLTFNASSQPLLATALPSAVQLIVDGEPHALLDISVDGTTVSLPCLLDASSIGPTSTCEIVFPPGIFVLSQAGGETAYSPEIRLPLTPSASMTAVGRSGTYEGTAYQADTTTLSSVFTSPDGTKRFFQIADGVLKLHTIDSRDAGRVTSLDVSNAPLASSGGEQRLSVAALSDTMAFLVYYSATGAETGTGCWVDMERGTVTASHVIEQAYAMPFASSGTSVVVTSYYRGLPSPDGTRGGMLLTSLTPREDGTVETHHGWTAAQNAAAASPNALACAFSDENGTLIKEVRVAEAANLVEALAKSTATADDAAAAGEMCTTERVAAVLPLSSSRTVLDVQRADGDYYVLMGSDYMHSEPDAAQTNMVVRFDASGTERSRFVVTVSEGDPYGRLRVARYGTVALLRSTVSPKHSIALTNALFCTNDGQPLSTLTTASVGTGAWLADGSWLDVGTSIAGSFGPKGSPVEPGSEGGGEGGEAEGAKARYTITATLDQKPTDPGDNPEEPVNPQPLPQPNDQASSNPKPLASTGDPVGAATLAACAAIMLAGVALARMRRSSYL</sequence>
<keyword evidence="6" id="KW-1185">Reference proteome</keyword>
<proteinExistence type="predicted"/>
<dbReference type="EMBL" id="PPTT01000003">
    <property type="protein sequence ID" value="RDB71036.1"/>
    <property type="molecule type" value="Genomic_DNA"/>
</dbReference>
<evidence type="ECO:0000313" key="6">
    <source>
        <dbReference type="Proteomes" id="UP000253817"/>
    </source>
</evidence>
<feature type="transmembrane region" description="Helical" evidence="2">
    <location>
        <begin position="1085"/>
        <end position="1104"/>
    </location>
</feature>
<feature type="region of interest" description="Disordered" evidence="1">
    <location>
        <begin position="1044"/>
        <end position="1082"/>
    </location>
</feature>
<comment type="caution">
    <text evidence="5">The sequence shown here is derived from an EMBL/GenBank/DDBJ whole genome shotgun (WGS) entry which is preliminary data.</text>
</comment>
<keyword evidence="2" id="KW-1133">Transmembrane helix</keyword>
<feature type="region of interest" description="Disordered" evidence="1">
    <location>
        <begin position="1011"/>
        <end position="1031"/>
    </location>
</feature>
<dbReference type="PANTHER" id="PTHR41775:SF1">
    <property type="entry name" value="PEPTIDASE M6-LIKE DOMAIN-CONTAINING PROTEIN"/>
    <property type="match status" value="1"/>
</dbReference>
<evidence type="ECO:0000313" key="4">
    <source>
        <dbReference type="EMBL" id="RDB71036.1"/>
    </source>
</evidence>
<organism evidence="5 7">
    <name type="scientific">Eggerthella sinensis</name>
    <dbReference type="NCBI Taxonomy" id="242230"/>
    <lineage>
        <taxon>Bacteria</taxon>
        <taxon>Bacillati</taxon>
        <taxon>Actinomycetota</taxon>
        <taxon>Coriobacteriia</taxon>
        <taxon>Eggerthellales</taxon>
        <taxon>Eggerthellaceae</taxon>
        <taxon>Eggerthella</taxon>
    </lineage>
</organism>
<keyword evidence="3" id="KW-0732">Signal</keyword>
<feature type="signal peptide" evidence="3">
    <location>
        <begin position="1"/>
        <end position="26"/>
    </location>
</feature>
<dbReference type="OrthoDB" id="8780795at2"/>
<dbReference type="PANTHER" id="PTHR41775">
    <property type="entry name" value="SECRETED PROTEIN-RELATED"/>
    <property type="match status" value="1"/>
</dbReference>
<gene>
    <name evidence="4" type="ORF">C1876_02010</name>
    <name evidence="5" type="ORF">DMP09_11015</name>
</gene>
<keyword evidence="2" id="KW-0472">Membrane</keyword>
<dbReference type="EMBL" id="QICC01000047">
    <property type="protein sequence ID" value="RNM41147.1"/>
    <property type="molecule type" value="Genomic_DNA"/>
</dbReference>
<dbReference type="Proteomes" id="UP000270112">
    <property type="component" value="Unassembled WGS sequence"/>
</dbReference>
<dbReference type="Proteomes" id="UP000253817">
    <property type="component" value="Unassembled WGS sequence"/>
</dbReference>
<dbReference type="SUPFAM" id="SSF55486">
    <property type="entry name" value="Metalloproteases ('zincins'), catalytic domain"/>
    <property type="match status" value="2"/>
</dbReference>